<gene>
    <name evidence="6" type="primary">recX</name>
    <name evidence="9" type="ORF">SAMN02746011_00005</name>
</gene>
<dbReference type="InterPro" id="IPR036388">
    <property type="entry name" value="WH-like_DNA-bd_sf"/>
</dbReference>
<dbReference type="OrthoDB" id="5421057at2"/>
<comment type="similarity">
    <text evidence="3 6">Belongs to the RecX family.</text>
</comment>
<evidence type="ECO:0000259" key="8">
    <source>
        <dbReference type="Pfam" id="PF21981"/>
    </source>
</evidence>
<evidence type="ECO:0000313" key="10">
    <source>
        <dbReference type="Proteomes" id="UP000189941"/>
    </source>
</evidence>
<accession>A0A1T4JJ59</accession>
<dbReference type="InterPro" id="IPR053925">
    <property type="entry name" value="RecX_HTH_3rd"/>
</dbReference>
<evidence type="ECO:0000313" key="9">
    <source>
        <dbReference type="EMBL" id="SJZ30200.1"/>
    </source>
</evidence>
<keyword evidence="5 6" id="KW-0963">Cytoplasm</keyword>
<dbReference type="AlphaFoldDB" id="A0A1T4JJ59"/>
<evidence type="ECO:0000256" key="2">
    <source>
        <dbReference type="ARBA" id="ARBA00004496"/>
    </source>
</evidence>
<sequence length="282" mass="33372">MKITRIEKQKKNSERYSLYVDDEFWMGVNEAVLVKFALFKAQTVTAKDLNEIAESEYQHSIYSQAIKFLAHGLKTVKETRDYLTKYLADRHKEQEEQPHPNEALYIEQAIEKLTEQKYLNDLFYSQSYVRTHANLNQKGPALLRRELQQKGVAVHLIDEAMQEYPTELEVENAQALADKYARIKKQYPPKKLIEKTRQMLHNKGYDHDLIQQVIHEVDLSASAERQDDLLAKEAEKQLRKWRRKHSGFQLKQKMTESMMRKGFDYDLIKAWMAENEEAFIEE</sequence>
<evidence type="ECO:0000256" key="1">
    <source>
        <dbReference type="ARBA" id="ARBA00003529"/>
    </source>
</evidence>
<organism evidence="9 10">
    <name type="scientific">Globicatella sulfidifaciens DSM 15739</name>
    <dbReference type="NCBI Taxonomy" id="1121925"/>
    <lineage>
        <taxon>Bacteria</taxon>
        <taxon>Bacillati</taxon>
        <taxon>Bacillota</taxon>
        <taxon>Bacilli</taxon>
        <taxon>Lactobacillales</taxon>
        <taxon>Aerococcaceae</taxon>
        <taxon>Globicatella</taxon>
    </lineage>
</organism>
<dbReference type="GO" id="GO:0005737">
    <property type="term" value="C:cytoplasm"/>
    <property type="evidence" value="ECO:0007669"/>
    <property type="project" value="UniProtKB-SubCell"/>
</dbReference>
<feature type="domain" description="RecX second three-helical" evidence="7">
    <location>
        <begin position="120"/>
        <end position="161"/>
    </location>
</feature>
<dbReference type="Pfam" id="PF21981">
    <property type="entry name" value="RecX_HTH3"/>
    <property type="match status" value="2"/>
</dbReference>
<dbReference type="Gene3D" id="1.10.10.10">
    <property type="entry name" value="Winged helix-like DNA-binding domain superfamily/Winged helix DNA-binding domain"/>
    <property type="match status" value="4"/>
</dbReference>
<protein>
    <recommendedName>
        <fullName evidence="4 6">Regulatory protein RecX</fullName>
    </recommendedName>
</protein>
<evidence type="ECO:0000256" key="6">
    <source>
        <dbReference type="HAMAP-Rule" id="MF_01114"/>
    </source>
</evidence>
<name>A0A1T4JJ59_9LACT</name>
<dbReference type="EMBL" id="FUWO01000001">
    <property type="protein sequence ID" value="SJZ30200.1"/>
    <property type="molecule type" value="Genomic_DNA"/>
</dbReference>
<dbReference type="STRING" id="1121925.SAMN02746011_00005"/>
<dbReference type="PANTHER" id="PTHR33602:SF1">
    <property type="entry name" value="REGULATORY PROTEIN RECX FAMILY PROTEIN"/>
    <property type="match status" value="1"/>
</dbReference>
<dbReference type="HAMAP" id="MF_01114">
    <property type="entry name" value="RecX"/>
    <property type="match status" value="1"/>
</dbReference>
<dbReference type="PANTHER" id="PTHR33602">
    <property type="entry name" value="REGULATORY PROTEIN RECX FAMILY PROTEIN"/>
    <property type="match status" value="1"/>
</dbReference>
<reference evidence="10" key="1">
    <citation type="submission" date="2017-02" db="EMBL/GenBank/DDBJ databases">
        <authorList>
            <person name="Varghese N."/>
            <person name="Submissions S."/>
        </authorList>
    </citation>
    <scope>NUCLEOTIDE SEQUENCE [LARGE SCALE GENOMIC DNA]</scope>
    <source>
        <strain evidence="10">DSM 15739</strain>
    </source>
</reference>
<dbReference type="GO" id="GO:0006282">
    <property type="term" value="P:regulation of DNA repair"/>
    <property type="evidence" value="ECO:0007669"/>
    <property type="project" value="UniProtKB-UniRule"/>
</dbReference>
<comment type="subcellular location">
    <subcellularLocation>
        <location evidence="2 6">Cytoplasm</location>
    </subcellularLocation>
</comment>
<evidence type="ECO:0000256" key="5">
    <source>
        <dbReference type="ARBA" id="ARBA00022490"/>
    </source>
</evidence>
<evidence type="ECO:0000256" key="3">
    <source>
        <dbReference type="ARBA" id="ARBA00009695"/>
    </source>
</evidence>
<evidence type="ECO:0000256" key="4">
    <source>
        <dbReference type="ARBA" id="ARBA00018111"/>
    </source>
</evidence>
<proteinExistence type="inferred from homology"/>
<keyword evidence="10" id="KW-1185">Reference proteome</keyword>
<evidence type="ECO:0000259" key="7">
    <source>
        <dbReference type="Pfam" id="PF02631"/>
    </source>
</evidence>
<dbReference type="RefSeq" id="WP_078754899.1">
    <property type="nucleotide sequence ID" value="NZ_FUWO01000001.1"/>
</dbReference>
<dbReference type="Proteomes" id="UP000189941">
    <property type="component" value="Unassembled WGS sequence"/>
</dbReference>
<dbReference type="InterPro" id="IPR003783">
    <property type="entry name" value="Regulatory_RecX"/>
</dbReference>
<comment type="function">
    <text evidence="1 6">Modulates RecA activity.</text>
</comment>
<feature type="domain" description="RecX third three-helical" evidence="8">
    <location>
        <begin position="168"/>
        <end position="214"/>
    </location>
</feature>
<dbReference type="InterPro" id="IPR053924">
    <property type="entry name" value="RecX_HTH_2nd"/>
</dbReference>
<dbReference type="Pfam" id="PF02631">
    <property type="entry name" value="RecX_HTH2"/>
    <property type="match status" value="1"/>
</dbReference>
<feature type="domain" description="RecX third three-helical" evidence="8">
    <location>
        <begin position="227"/>
        <end position="272"/>
    </location>
</feature>